<sequence>MNFYFDFFSLKPTIMMSNVSVMLRLAYRQMLGKLKRNTIQPVVNQLNDDLFDGNEK</sequence>
<evidence type="ECO:0000313" key="1">
    <source>
        <dbReference type="EMBL" id="QBK92058.1"/>
    </source>
</evidence>
<protein>
    <submittedName>
        <fullName evidence="1">Uncharacterized protein</fullName>
    </submittedName>
</protein>
<reference evidence="1" key="1">
    <citation type="journal article" date="2019" name="MBio">
        <title>Virus Genomes from Deep Sea Sediments Expand the Ocean Megavirome and Support Independent Origins of Viral Gigantism.</title>
        <authorList>
            <person name="Backstrom D."/>
            <person name="Yutin N."/>
            <person name="Jorgensen S.L."/>
            <person name="Dharamshi J."/>
            <person name="Homa F."/>
            <person name="Zaremba-Niedwiedzka K."/>
            <person name="Spang A."/>
            <person name="Wolf Y.I."/>
            <person name="Koonin E.V."/>
            <person name="Ettema T.J."/>
        </authorList>
    </citation>
    <scope>NUCLEOTIDE SEQUENCE</scope>
</reference>
<dbReference type="EMBL" id="MK500567">
    <property type="protein sequence ID" value="QBK92058.1"/>
    <property type="molecule type" value="Genomic_DNA"/>
</dbReference>
<name>A0A481Z818_9VIRU</name>
<proteinExistence type="predicted"/>
<organism evidence="1">
    <name type="scientific">Pithovirus LCPAC304</name>
    <dbReference type="NCBI Taxonomy" id="2506594"/>
    <lineage>
        <taxon>Viruses</taxon>
        <taxon>Pithoviruses</taxon>
    </lineage>
</organism>
<accession>A0A481Z818</accession>
<gene>
    <name evidence="1" type="ORF">LCPAC304_04050</name>
</gene>